<gene>
    <name evidence="1" type="ordered locus">PTH_0855</name>
</gene>
<dbReference type="AlphaFoldDB" id="A5D3Z3"/>
<evidence type="ECO:0000313" key="2">
    <source>
        <dbReference type="Proteomes" id="UP000006556"/>
    </source>
</evidence>
<reference evidence="2" key="1">
    <citation type="journal article" date="2008" name="Genome Res.">
        <title>The genome of Pelotomaculum thermopropionicum reveals niche-associated evolution in anaerobic microbiota.</title>
        <authorList>
            <person name="Kosaka T."/>
            <person name="Kato S."/>
            <person name="Shimoyama T."/>
            <person name="Ishii S."/>
            <person name="Abe T."/>
            <person name="Watanabe K."/>
        </authorList>
    </citation>
    <scope>NUCLEOTIDE SEQUENCE [LARGE SCALE GENOMIC DNA]</scope>
    <source>
        <strain evidence="2">DSM 13744 / JCM 10971 / SI</strain>
    </source>
</reference>
<organism evidence="1 2">
    <name type="scientific">Pelotomaculum thermopropionicum (strain DSM 13744 / JCM 10971 / SI)</name>
    <dbReference type="NCBI Taxonomy" id="370438"/>
    <lineage>
        <taxon>Bacteria</taxon>
        <taxon>Bacillati</taxon>
        <taxon>Bacillota</taxon>
        <taxon>Clostridia</taxon>
        <taxon>Eubacteriales</taxon>
        <taxon>Desulfotomaculaceae</taxon>
        <taxon>Pelotomaculum</taxon>
    </lineage>
</organism>
<dbReference type="KEGG" id="pth:PTH_0855"/>
<dbReference type="EMBL" id="AP009389">
    <property type="protein sequence ID" value="BAF59036.1"/>
    <property type="molecule type" value="Genomic_DNA"/>
</dbReference>
<evidence type="ECO:0000313" key="1">
    <source>
        <dbReference type="EMBL" id="BAF59036.1"/>
    </source>
</evidence>
<sequence>MAYEREYVHIEVNGHKYLYSIWYGRKELLWYGEQMDTSDPLKLVYAVSREGLMKKIKMVLSAKDGQQRS</sequence>
<proteinExistence type="predicted"/>
<keyword evidence="2" id="KW-1185">Reference proteome</keyword>
<name>A5D3Z3_PELTS</name>
<dbReference type="STRING" id="370438.PTH_0855"/>
<accession>A5D3Z3</accession>
<dbReference type="Proteomes" id="UP000006556">
    <property type="component" value="Chromosome"/>
</dbReference>
<protein>
    <submittedName>
        <fullName evidence="1">Uncharacterized protein</fullName>
    </submittedName>
</protein>
<dbReference type="HOGENOM" id="CLU_2772249_0_0_9"/>